<dbReference type="RefSeq" id="WP_378064495.1">
    <property type="nucleotide sequence ID" value="NZ_JBHSBL010000002.1"/>
</dbReference>
<protein>
    <submittedName>
        <fullName evidence="1">Uncharacterized protein</fullName>
    </submittedName>
</protein>
<reference evidence="2" key="1">
    <citation type="journal article" date="2019" name="Int. J. Syst. Evol. Microbiol.">
        <title>The Global Catalogue of Microorganisms (GCM) 10K type strain sequencing project: providing services to taxonomists for standard genome sequencing and annotation.</title>
        <authorList>
            <consortium name="The Broad Institute Genomics Platform"/>
            <consortium name="The Broad Institute Genome Sequencing Center for Infectious Disease"/>
            <person name="Wu L."/>
            <person name="Ma J."/>
        </authorList>
    </citation>
    <scope>NUCLEOTIDE SEQUENCE [LARGE SCALE GENOMIC DNA]</scope>
    <source>
        <strain evidence="2">TBRC 5832</strain>
    </source>
</reference>
<name>A0ABV8IKL6_9ACTN</name>
<keyword evidence="2" id="KW-1185">Reference proteome</keyword>
<sequence>MEAVDWTVDELTEACLEALATGCIEGVPLEADPEDLASQLSFPNRLLPGQPDGGDPYGRAFEQRYFARGLHMTRDWGHVTAFYFRDHPHAPWKSNGITIRAYLMDGPPEWSDVAAELQRHGFDLVPTPDEYTVRASAVTAKVATGDSHAAAPPGSLIDVTIPRNVVPLPSPDRRGHLRNAMRALGRAGAGAWPEWLAEREFGADDYVAVFVALTRLNSDQPSRAEEWNALLSWFLNQARETNVFRPEEWTYHWACYGSPSPAELAHACMTTLPMTLDEARSMPESWRDIAPDDARRARMTRALLGLARDAAPGPAAVREINRWRRQKRPWIQ</sequence>
<proteinExistence type="predicted"/>
<accession>A0ABV8IKL6</accession>
<evidence type="ECO:0000313" key="1">
    <source>
        <dbReference type="EMBL" id="MFC4063488.1"/>
    </source>
</evidence>
<organism evidence="1 2">
    <name type="scientific">Actinoplanes subglobosus</name>
    <dbReference type="NCBI Taxonomy" id="1547892"/>
    <lineage>
        <taxon>Bacteria</taxon>
        <taxon>Bacillati</taxon>
        <taxon>Actinomycetota</taxon>
        <taxon>Actinomycetes</taxon>
        <taxon>Micromonosporales</taxon>
        <taxon>Micromonosporaceae</taxon>
        <taxon>Actinoplanes</taxon>
    </lineage>
</organism>
<gene>
    <name evidence="1" type="ORF">ACFO0C_00985</name>
</gene>
<comment type="caution">
    <text evidence="1">The sequence shown here is derived from an EMBL/GenBank/DDBJ whole genome shotgun (WGS) entry which is preliminary data.</text>
</comment>
<evidence type="ECO:0000313" key="2">
    <source>
        <dbReference type="Proteomes" id="UP001595867"/>
    </source>
</evidence>
<dbReference type="Proteomes" id="UP001595867">
    <property type="component" value="Unassembled WGS sequence"/>
</dbReference>
<dbReference type="EMBL" id="JBHSBL010000002">
    <property type="protein sequence ID" value="MFC4063488.1"/>
    <property type="molecule type" value="Genomic_DNA"/>
</dbReference>